<dbReference type="OrthoDB" id="9793039at2"/>
<dbReference type="InterPro" id="IPR004360">
    <property type="entry name" value="Glyas_Fos-R_dOase_dom"/>
</dbReference>
<organism evidence="2 3">
    <name type="scientific">Edaphosphingomonas haloaromaticamans</name>
    <dbReference type="NCBI Taxonomy" id="653954"/>
    <lineage>
        <taxon>Bacteria</taxon>
        <taxon>Pseudomonadati</taxon>
        <taxon>Pseudomonadota</taxon>
        <taxon>Alphaproteobacteria</taxon>
        <taxon>Sphingomonadales</taxon>
        <taxon>Rhizorhabdaceae</taxon>
        <taxon>Edaphosphingomonas</taxon>
    </lineage>
</organism>
<dbReference type="Proteomes" id="UP000179467">
    <property type="component" value="Unassembled WGS sequence"/>
</dbReference>
<dbReference type="RefSeq" id="WP_070932051.1">
    <property type="nucleotide sequence ID" value="NZ_MIPT01000001.1"/>
</dbReference>
<feature type="domain" description="VOC" evidence="1">
    <location>
        <begin position="7"/>
        <end position="123"/>
    </location>
</feature>
<name>A0A1S1H8M2_9SPHN</name>
<dbReference type="InterPro" id="IPR052164">
    <property type="entry name" value="Anthracycline_SecMetBiosynth"/>
</dbReference>
<evidence type="ECO:0000313" key="2">
    <source>
        <dbReference type="EMBL" id="OHT18447.1"/>
    </source>
</evidence>
<gene>
    <name evidence="2" type="ORF">BHE75_00418</name>
</gene>
<sequence>MNPHHGRFAWYELLTDAPAAARDFYAKVVGWQVQDSGMPGVDYGLFTVNGVPIGGSMAIADGMGADGKPGWIGYVAVEDVDASAADFAANGGKLHMGPHDIPGVGRFAIVSDPQGATIALITEPVDATAARLKPMEPGHGSWHELLSPDPAAAPDFYAGRFGWRKGDAIDMGPMGTYQLYGPGDQIIGGMMRRPDGFDGPAWCYYFDVDAIDAAVDRVKAAGGTVVNGPMEVPGGAWIIQATDPQGAMFALVAPKR</sequence>
<dbReference type="AlphaFoldDB" id="A0A1S1H8M2"/>
<dbReference type="Gene3D" id="3.10.180.10">
    <property type="entry name" value="2,3-Dihydroxybiphenyl 1,2-Dioxygenase, domain 1"/>
    <property type="match status" value="2"/>
</dbReference>
<dbReference type="CDD" id="cd07247">
    <property type="entry name" value="SgaA_N_like"/>
    <property type="match status" value="2"/>
</dbReference>
<dbReference type="InterPro" id="IPR029068">
    <property type="entry name" value="Glyas_Bleomycin-R_OHBP_Dase"/>
</dbReference>
<comment type="caution">
    <text evidence="2">The sequence shown here is derived from an EMBL/GenBank/DDBJ whole genome shotgun (WGS) entry which is preliminary data.</text>
</comment>
<protein>
    <submittedName>
        <fullName evidence="2">27 kDa antigen Cfp30B</fullName>
    </submittedName>
</protein>
<dbReference type="EMBL" id="MIPT01000001">
    <property type="protein sequence ID" value="OHT18447.1"/>
    <property type="molecule type" value="Genomic_DNA"/>
</dbReference>
<dbReference type="PANTHER" id="PTHR33993:SF14">
    <property type="entry name" value="GB|AAF24581.1"/>
    <property type="match status" value="1"/>
</dbReference>
<evidence type="ECO:0000313" key="3">
    <source>
        <dbReference type="Proteomes" id="UP000179467"/>
    </source>
</evidence>
<feature type="domain" description="VOC" evidence="1">
    <location>
        <begin position="138"/>
        <end position="254"/>
    </location>
</feature>
<dbReference type="Pfam" id="PF00903">
    <property type="entry name" value="Glyoxalase"/>
    <property type="match status" value="2"/>
</dbReference>
<proteinExistence type="predicted"/>
<dbReference type="PANTHER" id="PTHR33993">
    <property type="entry name" value="GLYOXALASE-RELATED"/>
    <property type="match status" value="1"/>
</dbReference>
<dbReference type="SUPFAM" id="SSF54593">
    <property type="entry name" value="Glyoxalase/Bleomycin resistance protein/Dihydroxybiphenyl dioxygenase"/>
    <property type="match status" value="2"/>
</dbReference>
<keyword evidence="3" id="KW-1185">Reference proteome</keyword>
<accession>A0A1S1H8M2</accession>
<evidence type="ECO:0000259" key="1">
    <source>
        <dbReference type="PROSITE" id="PS51819"/>
    </source>
</evidence>
<dbReference type="InterPro" id="IPR037523">
    <property type="entry name" value="VOC_core"/>
</dbReference>
<dbReference type="PROSITE" id="PS51819">
    <property type="entry name" value="VOC"/>
    <property type="match status" value="2"/>
</dbReference>
<reference evidence="2 3" key="1">
    <citation type="submission" date="2016-09" db="EMBL/GenBank/DDBJ databases">
        <title>Metabolic pathway, cell adaptation mechanisms and a novel monoxygenase revealed through proteogenomic-transcription analysis of a Sphingomonas haloaromaticamans strain degrading the fungicide ortho-phenylphenol.</title>
        <authorList>
            <person name="Perruchon C."/>
            <person name="Papadopoulou E.S."/>
            <person name="Rousidou C."/>
            <person name="Vasileiadis S."/>
            <person name="Tanou G."/>
            <person name="Amoutzias G."/>
            <person name="Molassiotis A."/>
            <person name="Karpouzas D.G."/>
        </authorList>
    </citation>
    <scope>NUCLEOTIDE SEQUENCE [LARGE SCALE GENOMIC DNA]</scope>
    <source>
        <strain evidence="2 3">P3</strain>
    </source>
</reference>